<evidence type="ECO:0000313" key="2">
    <source>
        <dbReference type="Proteomes" id="UP000245412"/>
    </source>
</evidence>
<dbReference type="AlphaFoldDB" id="A0AB73SZU8"/>
<accession>A0AB73SZU8</accession>
<proteinExistence type="predicted"/>
<reference evidence="1 2" key="1">
    <citation type="submission" date="2018-05" db="EMBL/GenBank/DDBJ databases">
        <authorList>
            <person name="Goeker M."/>
            <person name="Huntemann M."/>
            <person name="Clum A."/>
            <person name="Pillay M."/>
            <person name="Palaniappan K."/>
            <person name="Varghese N."/>
            <person name="Mikhailova N."/>
            <person name="Stamatis D."/>
            <person name="Reddy T."/>
            <person name="Daum C."/>
            <person name="Shapiro N."/>
            <person name="Ivanova N."/>
            <person name="Kyrpides N."/>
            <person name="Woyke T."/>
        </authorList>
    </citation>
    <scope>NUCLEOTIDE SEQUENCE [LARGE SCALE GENOMIC DNA]</scope>
    <source>
        <strain evidence="1 2">DSM 26524</strain>
    </source>
</reference>
<organism evidence="1 2">
    <name type="scientific">Murimonas intestini</name>
    <dbReference type="NCBI Taxonomy" id="1337051"/>
    <lineage>
        <taxon>Bacteria</taxon>
        <taxon>Bacillati</taxon>
        <taxon>Bacillota</taxon>
        <taxon>Clostridia</taxon>
        <taxon>Lachnospirales</taxon>
        <taxon>Lachnospiraceae</taxon>
        <taxon>Murimonas</taxon>
    </lineage>
</organism>
<dbReference type="RefSeq" id="WP_109747976.1">
    <property type="nucleotide sequence ID" value="NZ_JANKBI010000014.1"/>
</dbReference>
<keyword evidence="2" id="KW-1185">Reference proteome</keyword>
<comment type="caution">
    <text evidence="1">The sequence shown here is derived from an EMBL/GenBank/DDBJ whole genome shotgun (WGS) entry which is preliminary data.</text>
</comment>
<name>A0AB73SZU8_9FIRM</name>
<sequence length="562" mass="63595">MKENKVRKRAVKVEHLFAAAVLAAVILPGFASKGGLELAELSNGDSFSYRGLDWQDKKKDVEEKLGLEFDQPVMNSGYGTKIYQNEDGMELFEMTGTEYYKFDTAGLENVEVIFAAEDGIQDLGEFEQRISSGLTELYGDPEYTLEREALYPVVSENMVKFRKSCWKAEAGEGLGDALYLQADMDEGSAVKYVRLMVERTAPEISENELEDLDITGFKDGDIYKFNNLEWGSSPAQVEEQTGIKFENPGIGVHDPENGNGIYFRARIVNYFGFKGAETYDFMRGGLREVVIGFGTEDGTLDITELETKLLGELEKMYGKADKKLEALGKESDSFRKRRNYIWEGAKQSGIQNSFGIDVYSDKDDKTVQMRLLISNYAIEEIPEPDVTSTAIRITDLKKDDSYTYRGIEWGCTPEELEDLLGIKLREPDDFGEPVNKDAQTPVQYSEVRRVELLGMLGMEYYSFLDNKLFEAGIVFDNRGGDNLRNYEDLIIQMLENTYEEGEGKKESEIESGDGKTTIVQYKWNGKAEEGYINSLFVVCYRNKFGTTEKVQLAVCRQPVDKK</sequence>
<protein>
    <submittedName>
        <fullName evidence="1">Uncharacterized protein</fullName>
    </submittedName>
</protein>
<evidence type="ECO:0000313" key="1">
    <source>
        <dbReference type="EMBL" id="PWJ73114.1"/>
    </source>
</evidence>
<dbReference type="Proteomes" id="UP000245412">
    <property type="component" value="Unassembled WGS sequence"/>
</dbReference>
<dbReference type="EMBL" id="QGGY01000014">
    <property type="protein sequence ID" value="PWJ73114.1"/>
    <property type="molecule type" value="Genomic_DNA"/>
</dbReference>
<gene>
    <name evidence="1" type="ORF">C7383_11482</name>
</gene>